<proteinExistence type="predicted"/>
<gene>
    <name evidence="1" type="ORF">HanXRQr2_Chr09g0405481</name>
</gene>
<dbReference type="Proteomes" id="UP000215914">
    <property type="component" value="Unassembled WGS sequence"/>
</dbReference>
<dbReference type="AlphaFoldDB" id="A0A9K3I9K0"/>
<accession>A0A9K3I9K0</accession>
<keyword evidence="2" id="KW-1185">Reference proteome</keyword>
<comment type="caution">
    <text evidence="1">The sequence shown here is derived from an EMBL/GenBank/DDBJ whole genome shotgun (WGS) entry which is preliminary data.</text>
</comment>
<protein>
    <submittedName>
        <fullName evidence="1">Uncharacterized protein</fullName>
    </submittedName>
</protein>
<evidence type="ECO:0000313" key="2">
    <source>
        <dbReference type="Proteomes" id="UP000215914"/>
    </source>
</evidence>
<reference evidence="1" key="2">
    <citation type="submission" date="2020-06" db="EMBL/GenBank/DDBJ databases">
        <title>Helianthus annuus Genome sequencing and assembly Release 2.</title>
        <authorList>
            <person name="Gouzy J."/>
            <person name="Langlade N."/>
            <person name="Munos S."/>
        </authorList>
    </citation>
    <scope>NUCLEOTIDE SEQUENCE</scope>
    <source>
        <tissue evidence="1">Leaves</tissue>
    </source>
</reference>
<dbReference type="EMBL" id="MNCJ02000324">
    <property type="protein sequence ID" value="KAF5792391.1"/>
    <property type="molecule type" value="Genomic_DNA"/>
</dbReference>
<organism evidence="1 2">
    <name type="scientific">Helianthus annuus</name>
    <name type="common">Common sunflower</name>
    <dbReference type="NCBI Taxonomy" id="4232"/>
    <lineage>
        <taxon>Eukaryota</taxon>
        <taxon>Viridiplantae</taxon>
        <taxon>Streptophyta</taxon>
        <taxon>Embryophyta</taxon>
        <taxon>Tracheophyta</taxon>
        <taxon>Spermatophyta</taxon>
        <taxon>Magnoliopsida</taxon>
        <taxon>eudicotyledons</taxon>
        <taxon>Gunneridae</taxon>
        <taxon>Pentapetalae</taxon>
        <taxon>asterids</taxon>
        <taxon>campanulids</taxon>
        <taxon>Asterales</taxon>
        <taxon>Asteraceae</taxon>
        <taxon>Asteroideae</taxon>
        <taxon>Heliantheae alliance</taxon>
        <taxon>Heliantheae</taxon>
        <taxon>Helianthus</taxon>
    </lineage>
</organism>
<sequence length="179" mass="20238">MEIKTSMKTWFPSCWFWPDAFSLLRSCNHPSKMLSISCPATFIFFLYPPMSNTSKNGTKSDTTNAPNSSKKSLTAFRDRMPSLWLSGNLFPESILSTTLSIMLPNHPDNSIFTMSEPSLSLFFSQVSYISFMDALTSETLTCSIISTLLTNKMAVRVEEDERWNSIASMPERSMEVIIL</sequence>
<reference evidence="1" key="1">
    <citation type="journal article" date="2017" name="Nature">
        <title>The sunflower genome provides insights into oil metabolism, flowering and Asterid evolution.</title>
        <authorList>
            <person name="Badouin H."/>
            <person name="Gouzy J."/>
            <person name="Grassa C.J."/>
            <person name="Murat F."/>
            <person name="Staton S.E."/>
            <person name="Cottret L."/>
            <person name="Lelandais-Briere C."/>
            <person name="Owens G.L."/>
            <person name="Carrere S."/>
            <person name="Mayjonade B."/>
            <person name="Legrand L."/>
            <person name="Gill N."/>
            <person name="Kane N.C."/>
            <person name="Bowers J.E."/>
            <person name="Hubner S."/>
            <person name="Bellec A."/>
            <person name="Berard A."/>
            <person name="Berges H."/>
            <person name="Blanchet N."/>
            <person name="Boniface M.C."/>
            <person name="Brunel D."/>
            <person name="Catrice O."/>
            <person name="Chaidir N."/>
            <person name="Claudel C."/>
            <person name="Donnadieu C."/>
            <person name="Faraut T."/>
            <person name="Fievet G."/>
            <person name="Helmstetter N."/>
            <person name="King M."/>
            <person name="Knapp S.J."/>
            <person name="Lai Z."/>
            <person name="Le Paslier M.C."/>
            <person name="Lippi Y."/>
            <person name="Lorenzon L."/>
            <person name="Mandel J.R."/>
            <person name="Marage G."/>
            <person name="Marchand G."/>
            <person name="Marquand E."/>
            <person name="Bret-Mestries E."/>
            <person name="Morien E."/>
            <person name="Nambeesan S."/>
            <person name="Nguyen T."/>
            <person name="Pegot-Espagnet P."/>
            <person name="Pouilly N."/>
            <person name="Raftis F."/>
            <person name="Sallet E."/>
            <person name="Schiex T."/>
            <person name="Thomas J."/>
            <person name="Vandecasteele C."/>
            <person name="Vares D."/>
            <person name="Vear F."/>
            <person name="Vautrin S."/>
            <person name="Crespi M."/>
            <person name="Mangin B."/>
            <person name="Burke J.M."/>
            <person name="Salse J."/>
            <person name="Munos S."/>
            <person name="Vincourt P."/>
            <person name="Rieseberg L.H."/>
            <person name="Langlade N.B."/>
        </authorList>
    </citation>
    <scope>NUCLEOTIDE SEQUENCE</scope>
    <source>
        <tissue evidence="1">Leaves</tissue>
    </source>
</reference>
<name>A0A9K3I9K0_HELAN</name>
<dbReference type="Gramene" id="mRNA:HanXRQr2_Chr09g0405481">
    <property type="protein sequence ID" value="mRNA:HanXRQr2_Chr09g0405481"/>
    <property type="gene ID" value="HanXRQr2_Chr09g0405481"/>
</dbReference>
<evidence type="ECO:0000313" key="1">
    <source>
        <dbReference type="EMBL" id="KAF5792391.1"/>
    </source>
</evidence>